<dbReference type="GO" id="GO:0000340">
    <property type="term" value="F:RNA 7-methylguanosine cap binding"/>
    <property type="evidence" value="ECO:0007669"/>
    <property type="project" value="UniProtKB-UniRule"/>
</dbReference>
<dbReference type="GO" id="GO:0140932">
    <property type="term" value="F:5'-(N(7)-methyl 5'-triphosphoguanosine)-[mRNA] diphosphatase activity"/>
    <property type="evidence" value="ECO:0007669"/>
    <property type="project" value="UniProtKB-EC"/>
</dbReference>
<dbReference type="SUPFAM" id="SSF102860">
    <property type="entry name" value="mRNA decapping enzyme DcpS N-terminal domain"/>
    <property type="match status" value="1"/>
</dbReference>
<evidence type="ECO:0000256" key="3">
    <source>
        <dbReference type="ARBA" id="ARBA00010208"/>
    </source>
</evidence>
<keyword evidence="10 15" id="KW-0378">Hydrolase</keyword>
<comment type="subcellular location">
    <subcellularLocation>
        <location evidence="2">Cytoplasm</location>
    </subcellularLocation>
    <subcellularLocation>
        <location evidence="1 15">Nucleus</location>
    </subcellularLocation>
</comment>
<dbReference type="GO" id="GO:0006397">
    <property type="term" value="P:mRNA processing"/>
    <property type="evidence" value="ECO:0007669"/>
    <property type="project" value="UniProtKB-KW"/>
</dbReference>
<evidence type="ECO:0000256" key="17">
    <source>
        <dbReference type="PIRSR" id="PIRSR028973-2"/>
    </source>
</evidence>
<feature type="binding site" evidence="17">
    <location>
        <position position="174"/>
    </location>
    <ligand>
        <name>substrate</name>
    </ligand>
</feature>
<dbReference type="AlphaFoldDB" id="A0A667YH79"/>
<evidence type="ECO:0000313" key="20">
    <source>
        <dbReference type="Proteomes" id="UP000472263"/>
    </source>
</evidence>
<dbReference type="PIRSF" id="PIRSF028973">
    <property type="entry name" value="Scavenger_mRNA_decap_enz"/>
    <property type="match status" value="1"/>
</dbReference>
<evidence type="ECO:0000256" key="6">
    <source>
        <dbReference type="ARBA" id="ARBA00015636"/>
    </source>
</evidence>
<comment type="catalytic activity">
    <reaction evidence="14 15">
        <text>a 5'-end (N(7)-methyl 5'-triphosphoguanosine)-ribonucleoside in mRNA + H2O = N(7)-methyl-GMP + a 5'-end diphospho-ribonucleoside in mRNA + 2 H(+)</text>
        <dbReference type="Rhea" id="RHEA:65388"/>
        <dbReference type="Rhea" id="RHEA-COMP:17165"/>
        <dbReference type="Rhea" id="RHEA-COMP:17167"/>
        <dbReference type="ChEBI" id="CHEBI:15377"/>
        <dbReference type="ChEBI" id="CHEBI:15378"/>
        <dbReference type="ChEBI" id="CHEBI:58285"/>
        <dbReference type="ChEBI" id="CHEBI:156461"/>
        <dbReference type="ChEBI" id="CHEBI:167616"/>
        <dbReference type="EC" id="3.6.1.59"/>
    </reaction>
</comment>
<evidence type="ECO:0000256" key="8">
    <source>
        <dbReference type="ARBA" id="ARBA00022553"/>
    </source>
</evidence>
<name>A0A667YH79_9TELE</name>
<dbReference type="PANTHER" id="PTHR12978:SF0">
    <property type="entry name" value="M7GPPPX DIPHOSPHATASE"/>
    <property type="match status" value="1"/>
</dbReference>
<sequence length="326" mass="37687">MADTGANPNSGNESDEENRKVKKLKGEPKGDRGENGEETNLSDFKPTSVLRDSARDKTIFVHGELKEQPAVVILEKTPFGEDTLTEMFKGAKTNLEVKNDIYSTYVFQPPAHLNEIKATVVCPATEAHVQKYQRKEIIMVEETEDDYKNITLPYITSKGLSVTWVYNILEKKAEKERIIFEDSDKELGFVLLPDFKWDQKQVDDLYLIAIVHKRDIKSLRDLTPDHLQLLQNIYQKGTDAIVQRYGLPTNKLRVYVHYQPSYYHFHVHFNSLSYEVPGSRVERAHLLQDIIQNLKSDPQYYKTRTLLFPMRTDDELISMYKAAGRL</sequence>
<evidence type="ECO:0000256" key="5">
    <source>
        <dbReference type="ARBA" id="ARBA00012520"/>
    </source>
</evidence>
<evidence type="ECO:0000313" key="19">
    <source>
        <dbReference type="Ensembl" id="ENSMMDP00005029770.1"/>
    </source>
</evidence>
<dbReference type="Pfam" id="PF11969">
    <property type="entry name" value="DcpS_C"/>
    <property type="match status" value="1"/>
</dbReference>
<dbReference type="Ensembl" id="ENSMMDT00005030486.1">
    <property type="protein sequence ID" value="ENSMMDP00005029790.1"/>
    <property type="gene ID" value="ENSMMDG00005014137.1"/>
</dbReference>
<dbReference type="Pfam" id="PF05652">
    <property type="entry name" value="DcpS"/>
    <property type="match status" value="1"/>
</dbReference>
<feature type="compositionally biased region" description="Basic and acidic residues" evidence="18">
    <location>
        <begin position="24"/>
        <end position="35"/>
    </location>
</feature>
<feature type="active site" description="Nucleophile" evidence="16">
    <location>
        <position position="266"/>
    </location>
</feature>
<comment type="subunit">
    <text evidence="4">Homodimer. Associates with components of the exosome multienzyme ribonuclease complex, such as EXOSC3 and EXOSC4. Interacts with NDOR1.</text>
</comment>
<evidence type="ECO:0000256" key="10">
    <source>
        <dbReference type="ARBA" id="ARBA00022801"/>
    </source>
</evidence>
<keyword evidence="7" id="KW-0963">Cytoplasm</keyword>
<organism evidence="19 20">
    <name type="scientific">Myripristis murdjan</name>
    <name type="common">pinecone soldierfish</name>
    <dbReference type="NCBI Taxonomy" id="586833"/>
    <lineage>
        <taxon>Eukaryota</taxon>
        <taxon>Metazoa</taxon>
        <taxon>Chordata</taxon>
        <taxon>Craniata</taxon>
        <taxon>Vertebrata</taxon>
        <taxon>Euteleostomi</taxon>
        <taxon>Actinopterygii</taxon>
        <taxon>Neopterygii</taxon>
        <taxon>Teleostei</taxon>
        <taxon>Neoteleostei</taxon>
        <taxon>Acanthomorphata</taxon>
        <taxon>Holocentriformes</taxon>
        <taxon>Holocentridae</taxon>
        <taxon>Myripristis</taxon>
    </lineage>
</organism>
<evidence type="ECO:0000256" key="12">
    <source>
        <dbReference type="ARBA" id="ARBA00023187"/>
    </source>
</evidence>
<evidence type="ECO:0000256" key="14">
    <source>
        <dbReference type="ARBA" id="ARBA00048222"/>
    </source>
</evidence>
<feature type="region of interest" description="Disordered" evidence="18">
    <location>
        <begin position="1"/>
        <end position="48"/>
    </location>
</feature>
<dbReference type="GO" id="GO:0000290">
    <property type="term" value="P:deadenylation-dependent decapping of nuclear-transcribed mRNA"/>
    <property type="evidence" value="ECO:0007669"/>
    <property type="project" value="UniProtKB-UniRule"/>
</dbReference>
<dbReference type="GO" id="GO:0000932">
    <property type="term" value="C:P-body"/>
    <property type="evidence" value="ECO:0007669"/>
    <property type="project" value="TreeGrafter"/>
</dbReference>
<dbReference type="Proteomes" id="UP000472263">
    <property type="component" value="Chromosome 10"/>
</dbReference>
<gene>
    <name evidence="19" type="primary">DCPS</name>
</gene>
<keyword evidence="11" id="KW-0007">Acetylation</keyword>
<feature type="binding site" evidence="17">
    <location>
        <position position="194"/>
    </location>
    <ligand>
        <name>substrate</name>
    </ligand>
</feature>
<keyword evidence="12" id="KW-0508">mRNA splicing</keyword>
<accession>A0A667YH79</accession>
<dbReference type="GO" id="GO:0008380">
    <property type="term" value="P:RNA splicing"/>
    <property type="evidence" value="ECO:0007669"/>
    <property type="project" value="UniProtKB-KW"/>
</dbReference>
<dbReference type="InterPro" id="IPR011145">
    <property type="entry name" value="Scavenger_mRNA_decap_enz_N"/>
</dbReference>
<evidence type="ECO:0000256" key="15">
    <source>
        <dbReference type="PIRNR" id="PIRNR028973"/>
    </source>
</evidence>
<dbReference type="Gene3D" id="3.30.200.40">
    <property type="entry name" value="Scavenger mRNA decapping enzyme, N-terminal domain"/>
    <property type="match status" value="1"/>
</dbReference>
<evidence type="ECO:0000256" key="18">
    <source>
        <dbReference type="SAM" id="MobiDB-lite"/>
    </source>
</evidence>
<dbReference type="SUPFAM" id="SSF54197">
    <property type="entry name" value="HIT-like"/>
    <property type="match status" value="1"/>
</dbReference>
<evidence type="ECO:0000256" key="11">
    <source>
        <dbReference type="ARBA" id="ARBA00022990"/>
    </source>
</evidence>
<keyword evidence="13 15" id="KW-0539">Nucleus</keyword>
<evidence type="ECO:0000256" key="1">
    <source>
        <dbReference type="ARBA" id="ARBA00004123"/>
    </source>
</evidence>
<evidence type="ECO:0000256" key="13">
    <source>
        <dbReference type="ARBA" id="ARBA00023242"/>
    </source>
</evidence>
<dbReference type="Ensembl" id="ENSMMDT00005030466.1">
    <property type="protein sequence ID" value="ENSMMDP00005029770.1"/>
    <property type="gene ID" value="ENSMMDG00005014137.1"/>
</dbReference>
<dbReference type="FunFam" id="3.30.428.10:FF:000006">
    <property type="entry name" value="m7GpppX diphosphatase"/>
    <property type="match status" value="1"/>
</dbReference>
<evidence type="ECO:0000256" key="7">
    <source>
        <dbReference type="ARBA" id="ARBA00022490"/>
    </source>
</evidence>
<dbReference type="PANTHER" id="PTHR12978">
    <property type="entry name" value="HISTIDINE TRIAD HIT PROTEIN MEMBER"/>
    <property type="match status" value="1"/>
</dbReference>
<feature type="binding site" evidence="17">
    <location>
        <position position="196"/>
    </location>
    <ligand>
        <name>substrate</name>
    </ligand>
</feature>
<dbReference type="GeneTree" id="ENSGT00390000003924"/>
<keyword evidence="8" id="KW-0597">Phosphoprotein</keyword>
<protein>
    <recommendedName>
        <fullName evidence="6 15">m7GpppX diphosphatase</fullName>
        <ecNumber evidence="5 15">3.6.1.59</ecNumber>
    </recommendedName>
</protein>
<evidence type="ECO:0000256" key="4">
    <source>
        <dbReference type="ARBA" id="ARBA00011140"/>
    </source>
</evidence>
<proteinExistence type="inferred from homology"/>
<reference evidence="19" key="2">
    <citation type="submission" date="2025-05" db="UniProtKB">
        <authorList>
            <consortium name="Ensembl"/>
        </authorList>
    </citation>
    <scope>IDENTIFICATION</scope>
</reference>
<feature type="binding site" evidence="17">
    <location>
        <begin position="257"/>
        <end position="268"/>
    </location>
    <ligand>
        <name>substrate</name>
    </ligand>
</feature>
<dbReference type="FunFam" id="3.30.200.40:FF:000001">
    <property type="entry name" value="m7GpppX diphosphatase"/>
    <property type="match status" value="1"/>
</dbReference>
<dbReference type="Gene3D" id="3.30.428.10">
    <property type="entry name" value="HIT-like"/>
    <property type="match status" value="1"/>
</dbReference>
<dbReference type="EC" id="3.6.1.59" evidence="5 15"/>
<feature type="compositionally biased region" description="Polar residues" evidence="18">
    <location>
        <begin position="1"/>
        <end position="12"/>
    </location>
</feature>
<dbReference type="InterPro" id="IPR036265">
    <property type="entry name" value="HIT-like_sf"/>
</dbReference>
<dbReference type="InterPro" id="IPR008594">
    <property type="entry name" value="DcpS/DCS2"/>
</dbReference>
<comment type="function">
    <text evidence="15">Decapping scavenger enzyme that catalyzes the cleavage of a residual cap structure following the degradation of mRNAs by the 3'-&gt;5' exosome-mediated mRNA decay pathway.</text>
</comment>
<comment type="similarity">
    <text evidence="3 15">Belongs to the HIT family.</text>
</comment>
<evidence type="ECO:0000256" key="9">
    <source>
        <dbReference type="ARBA" id="ARBA00022664"/>
    </source>
</evidence>
<keyword evidence="9 15" id="KW-0507">mRNA processing</keyword>
<evidence type="ECO:0000256" key="16">
    <source>
        <dbReference type="PIRSR" id="PIRSR028973-1"/>
    </source>
</evidence>
<keyword evidence="20" id="KW-1185">Reference proteome</keyword>
<reference evidence="19" key="1">
    <citation type="submission" date="2019-06" db="EMBL/GenBank/DDBJ databases">
        <authorList>
            <consortium name="Wellcome Sanger Institute Data Sharing"/>
        </authorList>
    </citation>
    <scope>NUCLEOTIDE SEQUENCE [LARGE SCALE GENOMIC DNA]</scope>
</reference>
<feature type="binding site" evidence="17">
    <location>
        <position position="164"/>
    </location>
    <ligand>
        <name>substrate</name>
    </ligand>
</feature>
<evidence type="ECO:0000256" key="2">
    <source>
        <dbReference type="ARBA" id="ARBA00004496"/>
    </source>
</evidence>
<dbReference type="GO" id="GO:0005634">
    <property type="term" value="C:nucleus"/>
    <property type="evidence" value="ECO:0007669"/>
    <property type="project" value="UniProtKB-SubCell"/>
</dbReference>